<evidence type="ECO:0000313" key="2">
    <source>
        <dbReference type="Proteomes" id="UP000033441"/>
    </source>
</evidence>
<protein>
    <submittedName>
        <fullName evidence="1">Uncharacterized protein</fullName>
    </submittedName>
</protein>
<dbReference type="Proteomes" id="UP000033441">
    <property type="component" value="Unassembled WGS sequence"/>
</dbReference>
<name>A0A0F3N9M4_ANAPH</name>
<dbReference type="AlphaFoldDB" id="A0A0F3N9M4"/>
<dbReference type="PATRIC" id="fig|1359152.3.peg.682"/>
<dbReference type="EMBL" id="LANV01000001">
    <property type="protein sequence ID" value="KJV64402.1"/>
    <property type="molecule type" value="Genomic_DNA"/>
</dbReference>
<proteinExistence type="predicted"/>
<accession>A0A0F3N9M4</accession>
<sequence length="40" mass="4891">MQIEICFVDSSNMFSARSSSRRISRYRYKVLYHRGFIKEQ</sequence>
<organism evidence="1 2">
    <name type="scientific">Anaplasma phagocytophilum str. ApMUC09</name>
    <dbReference type="NCBI Taxonomy" id="1359152"/>
    <lineage>
        <taxon>Bacteria</taxon>
        <taxon>Pseudomonadati</taxon>
        <taxon>Pseudomonadota</taxon>
        <taxon>Alphaproteobacteria</taxon>
        <taxon>Rickettsiales</taxon>
        <taxon>Anaplasmataceae</taxon>
        <taxon>Anaplasma</taxon>
        <taxon>phagocytophilum group</taxon>
    </lineage>
</organism>
<gene>
    <name evidence="1" type="ORF">APHMUC_0645</name>
</gene>
<reference evidence="1 2" key="1">
    <citation type="submission" date="2015-02" db="EMBL/GenBank/DDBJ databases">
        <title>Genome Sequencing of Rickettsiales.</title>
        <authorList>
            <person name="Daugherty S.C."/>
            <person name="Su Q."/>
            <person name="Abolude K."/>
            <person name="Beier-Sexton M."/>
            <person name="Carlyon J.A."/>
            <person name="Carter R."/>
            <person name="Day N.P."/>
            <person name="Dumler S.J."/>
            <person name="Dyachenko V."/>
            <person name="Godinez A."/>
            <person name="Kurtti T.J."/>
            <person name="Lichay M."/>
            <person name="Mullins K.E."/>
            <person name="Ott S."/>
            <person name="Pappas-Brown V."/>
            <person name="Paris D.H."/>
            <person name="Patel P."/>
            <person name="Richards A.L."/>
            <person name="Sadzewicz L."/>
            <person name="Sears K."/>
            <person name="Seidman D."/>
            <person name="Sengamalay N."/>
            <person name="Stenos J."/>
            <person name="Tallon L.J."/>
            <person name="Vincent G."/>
            <person name="Fraser C.M."/>
            <person name="Munderloh U."/>
            <person name="Dunning-Hotopp J.C."/>
        </authorList>
    </citation>
    <scope>NUCLEOTIDE SEQUENCE [LARGE SCALE GENOMIC DNA]</scope>
    <source>
        <strain evidence="1 2">ApMUC09</strain>
    </source>
</reference>
<evidence type="ECO:0000313" key="1">
    <source>
        <dbReference type="EMBL" id="KJV64402.1"/>
    </source>
</evidence>
<comment type="caution">
    <text evidence="1">The sequence shown here is derived from an EMBL/GenBank/DDBJ whole genome shotgun (WGS) entry which is preliminary data.</text>
</comment>